<evidence type="ECO:0000256" key="13">
    <source>
        <dbReference type="ARBA" id="ARBA00023180"/>
    </source>
</evidence>
<dbReference type="InterPro" id="IPR032675">
    <property type="entry name" value="LRR_dom_sf"/>
</dbReference>
<dbReference type="GO" id="GO:0002224">
    <property type="term" value="P:toll-like receptor signaling pathway"/>
    <property type="evidence" value="ECO:0007669"/>
    <property type="project" value="TreeGrafter"/>
</dbReference>
<keyword evidence="9" id="KW-0391">Immunity</keyword>
<keyword evidence="13" id="KW-0325">Glycoprotein</keyword>
<evidence type="ECO:0000256" key="5">
    <source>
        <dbReference type="ARBA" id="ARBA00022692"/>
    </source>
</evidence>
<dbReference type="SMART" id="SM00365">
    <property type="entry name" value="LRR_SD22"/>
    <property type="match status" value="6"/>
</dbReference>
<evidence type="ECO:0000256" key="7">
    <source>
        <dbReference type="ARBA" id="ARBA00022737"/>
    </source>
</evidence>
<dbReference type="InterPro" id="IPR035897">
    <property type="entry name" value="Toll_tir_struct_dom_sf"/>
</dbReference>
<dbReference type="SUPFAM" id="SSF52058">
    <property type="entry name" value="L domain-like"/>
    <property type="match status" value="1"/>
</dbReference>
<dbReference type="SMART" id="SM00082">
    <property type="entry name" value="LRRCT"/>
    <property type="match status" value="1"/>
</dbReference>
<accession>A0A8C5M1V6</accession>
<evidence type="ECO:0000256" key="3">
    <source>
        <dbReference type="ARBA" id="ARBA00022588"/>
    </source>
</evidence>
<comment type="similarity">
    <text evidence="2">Belongs to the Toll-like receptor family.</text>
</comment>
<dbReference type="PRINTS" id="PR01537">
    <property type="entry name" value="INTRLKN1R1F"/>
</dbReference>
<evidence type="ECO:0000256" key="8">
    <source>
        <dbReference type="ARBA" id="ARBA00022753"/>
    </source>
</evidence>
<evidence type="ECO:0000256" key="14">
    <source>
        <dbReference type="ARBA" id="ARBA00023198"/>
    </source>
</evidence>
<keyword evidence="10 16" id="KW-1133">Transmembrane helix</keyword>
<dbReference type="FunFam" id="3.80.10.10:FF:000037">
    <property type="entry name" value="Toll-like receptor 7"/>
    <property type="match status" value="1"/>
</dbReference>
<dbReference type="Proteomes" id="UP000694569">
    <property type="component" value="Unplaced"/>
</dbReference>
<dbReference type="Pfam" id="PF13855">
    <property type="entry name" value="LRR_8"/>
    <property type="match status" value="2"/>
</dbReference>
<name>A0A8C5M1V6_9ANUR</name>
<comment type="subcellular location">
    <subcellularLocation>
        <location evidence="15">Endomembrane system</location>
        <topology evidence="15">Single-pass type I membrane protein</topology>
    </subcellularLocation>
    <subcellularLocation>
        <location evidence="1">Endosome</location>
    </subcellularLocation>
</comment>
<organism evidence="19 20">
    <name type="scientific">Leptobrachium leishanense</name>
    <name type="common">Leishan spiny toad</name>
    <dbReference type="NCBI Taxonomy" id="445787"/>
    <lineage>
        <taxon>Eukaryota</taxon>
        <taxon>Metazoa</taxon>
        <taxon>Chordata</taxon>
        <taxon>Craniata</taxon>
        <taxon>Vertebrata</taxon>
        <taxon>Euteleostomi</taxon>
        <taxon>Amphibia</taxon>
        <taxon>Batrachia</taxon>
        <taxon>Anura</taxon>
        <taxon>Pelobatoidea</taxon>
        <taxon>Megophryidae</taxon>
        <taxon>Leptobrachium</taxon>
    </lineage>
</organism>
<keyword evidence="6 17" id="KW-0732">Signal</keyword>
<dbReference type="GO" id="GO:0006954">
    <property type="term" value="P:inflammatory response"/>
    <property type="evidence" value="ECO:0007669"/>
    <property type="project" value="UniProtKB-KW"/>
</dbReference>
<dbReference type="PANTHER" id="PTHR47410">
    <property type="entry name" value="TOLL-LIKE RECEPTOR 7-RELATED"/>
    <property type="match status" value="1"/>
</dbReference>
<dbReference type="GO" id="GO:0005886">
    <property type="term" value="C:plasma membrane"/>
    <property type="evidence" value="ECO:0007669"/>
    <property type="project" value="TreeGrafter"/>
</dbReference>
<dbReference type="SMART" id="SM00369">
    <property type="entry name" value="LRR_TYP"/>
    <property type="match status" value="14"/>
</dbReference>
<feature type="signal peptide" evidence="17">
    <location>
        <begin position="1"/>
        <end position="18"/>
    </location>
</feature>
<dbReference type="OrthoDB" id="10006997at2759"/>
<dbReference type="GO" id="GO:0032755">
    <property type="term" value="P:positive regulation of interleukin-6 production"/>
    <property type="evidence" value="ECO:0007669"/>
    <property type="project" value="TreeGrafter"/>
</dbReference>
<evidence type="ECO:0000256" key="15">
    <source>
        <dbReference type="ARBA" id="ARBA00046288"/>
    </source>
</evidence>
<dbReference type="GO" id="GO:0038187">
    <property type="term" value="F:pattern recognition receptor activity"/>
    <property type="evidence" value="ECO:0007669"/>
    <property type="project" value="TreeGrafter"/>
</dbReference>
<evidence type="ECO:0000256" key="6">
    <source>
        <dbReference type="ARBA" id="ARBA00022729"/>
    </source>
</evidence>
<evidence type="ECO:0000256" key="11">
    <source>
        <dbReference type="ARBA" id="ARBA00023136"/>
    </source>
</evidence>
<keyword evidence="7" id="KW-0677">Repeat</keyword>
<keyword evidence="20" id="KW-1185">Reference proteome</keyword>
<keyword evidence="3" id="KW-0399">Innate immunity</keyword>
<sequence>MFVMETLITLSGLLAVCSFLGDSNIRTFPCDIIENEAVTVFDCNARRLKQVPQPIKYSANFTELLLSNNLINTIHGESFNNWHNLTTINLNTNHYSKIKTDNPDICKRGLEIKEDTFTDLTRLEELFIDHNYLCRIPSGIPTSLRILSLKENNIFSVTNQSFLGLSSLEKLYLSKNCYYGNNCNTLLEIQDGAFSRLRKLRILSLNANNLTNVPPMLPSSLEELYLSNNKIQIIGREDFINLVNLKVLHLSGNCPRCYNAEYPCEPCADQSSIKIDENAFWNLRNLNVLNLASTSLKSIPSKWFKNTTFLKVLHLQKNFLVNEIKTADFLLNLPLLEVLDLSFNFELNLYLKSINISYAFSNLTSLKQLHIQGYVFNRISSSSLDPLTKLNNLNLINFGVNFLKQVDFTVFQRFPNLKEIYLNENKISPLTEHVDQSKGFDASPADGTGTFSNFDPLSLNPGGALKYMPEGKSQCISSGKAMDLSKNNIFFIDKEQFRSFGDITCLNLSANGIGQDLRGTEFTYLKKLIYLDLSYNKIDFASYNAFQEIPTLEILDLSFNKHYFMVEYVTHDLDFIENLNNLKVLNLSFNEISTLTDSNIKSNSLQELRFAGNRLDVLWKEGDKRYVNIFRDFFKLSVLDISHNRLRMISKEVIRSLPRKLTELHLNNNNLMFFAWENLLHFKNLTLLNLCSNRITKIASNLVSYTHSLRTLKLCHNMIAHLPSEFLSQAENLTHLDLNYNYIRNINSSIFLSGNKSFLSVLMLTRNPFDCTCDIADFIKWINTNNVIIPRLATDVRCATPNNKKGNGIIYFDVQACSLDSTSMLLFFSTFILIVILSALPIITHLFYWDLWFVYQMFMARFKRNHTITSVQLYDAYITYDTTDEAVSDWVFNELCHHLEHNRKRDAHLCVEERDWEPGKAIIDNIIQSIDGSKKTLFVLTKKYVKNGKFKIAFYLALQKLMDENLDVIIIVLLQPVLQNSQYLRFRKKICKSSILEWPKNPHAEDLFWQRLRNVLLTDNSSRYNQFYIDTIKT</sequence>
<proteinExistence type="inferred from homology"/>
<evidence type="ECO:0000256" key="1">
    <source>
        <dbReference type="ARBA" id="ARBA00004177"/>
    </source>
</evidence>
<keyword evidence="14" id="KW-0395">Inflammatory response</keyword>
<dbReference type="InterPro" id="IPR000483">
    <property type="entry name" value="Cys-rich_flank_reg_C"/>
</dbReference>
<evidence type="ECO:0000256" key="4">
    <source>
        <dbReference type="ARBA" id="ARBA00022614"/>
    </source>
</evidence>
<keyword evidence="12" id="KW-0675">Receptor</keyword>
<evidence type="ECO:0000256" key="10">
    <source>
        <dbReference type="ARBA" id="ARBA00022989"/>
    </source>
</evidence>
<evidence type="ECO:0000256" key="9">
    <source>
        <dbReference type="ARBA" id="ARBA00022859"/>
    </source>
</evidence>
<reference evidence="19" key="1">
    <citation type="submission" date="2025-08" db="UniProtKB">
        <authorList>
            <consortium name="Ensembl"/>
        </authorList>
    </citation>
    <scope>IDENTIFICATION</scope>
</reference>
<keyword evidence="8" id="KW-0967">Endosome</keyword>
<dbReference type="PANTHER" id="PTHR47410:SF1">
    <property type="entry name" value="TOLL-LIKE RECEPTOR 8"/>
    <property type="match status" value="1"/>
</dbReference>
<dbReference type="GeneTree" id="ENSGT00940000160879"/>
<evidence type="ECO:0000313" key="19">
    <source>
        <dbReference type="Ensembl" id="ENSLLEP00000005747.1"/>
    </source>
</evidence>
<evidence type="ECO:0000256" key="17">
    <source>
        <dbReference type="SAM" id="SignalP"/>
    </source>
</evidence>
<evidence type="ECO:0000259" key="18">
    <source>
        <dbReference type="PROSITE" id="PS50104"/>
    </source>
</evidence>
<dbReference type="GO" id="GO:1902533">
    <property type="term" value="P:positive regulation of intracellular signal transduction"/>
    <property type="evidence" value="ECO:0007669"/>
    <property type="project" value="UniProtKB-ARBA"/>
</dbReference>
<dbReference type="GO" id="GO:0005768">
    <property type="term" value="C:endosome"/>
    <property type="evidence" value="ECO:0007669"/>
    <property type="project" value="UniProtKB-SubCell"/>
</dbReference>
<feature type="chain" id="PRO_5034450696" description="TIR domain-containing protein" evidence="17">
    <location>
        <begin position="19"/>
        <end position="1034"/>
    </location>
</feature>
<dbReference type="FunFam" id="3.40.50.10140:FF:000003">
    <property type="entry name" value="Toll-like receptor 7"/>
    <property type="match status" value="1"/>
</dbReference>
<dbReference type="InterPro" id="IPR001611">
    <property type="entry name" value="Leu-rich_rpt"/>
</dbReference>
<evidence type="ECO:0000256" key="2">
    <source>
        <dbReference type="ARBA" id="ARBA00009634"/>
    </source>
</evidence>
<dbReference type="PROSITE" id="PS50104">
    <property type="entry name" value="TIR"/>
    <property type="match status" value="1"/>
</dbReference>
<evidence type="ECO:0000256" key="16">
    <source>
        <dbReference type="SAM" id="Phobius"/>
    </source>
</evidence>
<dbReference type="InterPro" id="IPR000157">
    <property type="entry name" value="TIR_dom"/>
</dbReference>
<keyword evidence="5 16" id="KW-0812">Transmembrane</keyword>
<dbReference type="Pfam" id="PF01582">
    <property type="entry name" value="TIR"/>
    <property type="match status" value="1"/>
</dbReference>
<keyword evidence="11 16" id="KW-0472">Membrane</keyword>
<dbReference type="GO" id="GO:0045087">
    <property type="term" value="P:innate immune response"/>
    <property type="evidence" value="ECO:0007669"/>
    <property type="project" value="UniProtKB-KW"/>
</dbReference>
<dbReference type="Gene3D" id="3.40.50.10140">
    <property type="entry name" value="Toll/interleukin-1 receptor homology (TIR) domain"/>
    <property type="match status" value="1"/>
</dbReference>
<dbReference type="SUPFAM" id="SSF52200">
    <property type="entry name" value="Toll/Interleukin receptor TIR domain"/>
    <property type="match status" value="1"/>
</dbReference>
<dbReference type="InterPro" id="IPR003591">
    <property type="entry name" value="Leu-rich_rpt_typical-subtyp"/>
</dbReference>
<dbReference type="GO" id="GO:0051607">
    <property type="term" value="P:defense response to virus"/>
    <property type="evidence" value="ECO:0007669"/>
    <property type="project" value="TreeGrafter"/>
</dbReference>
<reference evidence="19" key="2">
    <citation type="submission" date="2025-09" db="UniProtKB">
        <authorList>
            <consortium name="Ensembl"/>
        </authorList>
    </citation>
    <scope>IDENTIFICATION</scope>
</reference>
<evidence type="ECO:0000256" key="12">
    <source>
        <dbReference type="ARBA" id="ARBA00023170"/>
    </source>
</evidence>
<dbReference type="Ensembl" id="ENSLLET00000005992.1">
    <property type="protein sequence ID" value="ENSLLEP00000005747.1"/>
    <property type="gene ID" value="ENSLLEG00000003633.1"/>
</dbReference>
<dbReference type="AlphaFoldDB" id="A0A8C5M1V6"/>
<dbReference type="SMART" id="SM00255">
    <property type="entry name" value="TIR"/>
    <property type="match status" value="1"/>
</dbReference>
<protein>
    <recommendedName>
        <fullName evidence="18">TIR domain-containing protein</fullName>
    </recommendedName>
</protein>
<keyword evidence="4" id="KW-0433">Leucine-rich repeat</keyword>
<feature type="transmembrane region" description="Helical" evidence="16">
    <location>
        <begin position="825"/>
        <end position="855"/>
    </location>
</feature>
<dbReference type="GO" id="GO:0007249">
    <property type="term" value="P:canonical NF-kappaB signal transduction"/>
    <property type="evidence" value="ECO:0007669"/>
    <property type="project" value="TreeGrafter"/>
</dbReference>
<dbReference type="Gene3D" id="3.80.10.10">
    <property type="entry name" value="Ribonuclease Inhibitor"/>
    <property type="match status" value="1"/>
</dbReference>
<dbReference type="SUPFAM" id="SSF52047">
    <property type="entry name" value="RNI-like"/>
    <property type="match status" value="1"/>
</dbReference>
<evidence type="ECO:0000313" key="20">
    <source>
        <dbReference type="Proteomes" id="UP000694569"/>
    </source>
</evidence>
<feature type="domain" description="TIR" evidence="18">
    <location>
        <begin position="872"/>
        <end position="1016"/>
    </location>
</feature>
<dbReference type="PROSITE" id="PS51450">
    <property type="entry name" value="LRR"/>
    <property type="match status" value="5"/>
</dbReference>